<dbReference type="InterPro" id="IPR000160">
    <property type="entry name" value="GGDEF_dom"/>
</dbReference>
<dbReference type="PANTHER" id="PTHR44757">
    <property type="entry name" value="DIGUANYLATE CYCLASE DGCP"/>
    <property type="match status" value="1"/>
</dbReference>
<dbReference type="PANTHER" id="PTHR44757:SF2">
    <property type="entry name" value="BIOFILM ARCHITECTURE MAINTENANCE PROTEIN MBAA"/>
    <property type="match status" value="1"/>
</dbReference>
<name>A0A2R4TFS9_9ACTN</name>
<dbReference type="Pfam" id="PF00990">
    <property type="entry name" value="GGDEF"/>
    <property type="match status" value="1"/>
</dbReference>
<dbReference type="InterPro" id="IPR029787">
    <property type="entry name" value="Nucleotide_cyclase"/>
</dbReference>
<evidence type="ECO:0000313" key="2">
    <source>
        <dbReference type="EMBL" id="AVZ77981.1"/>
    </source>
</evidence>
<dbReference type="CDD" id="cd01949">
    <property type="entry name" value="GGDEF"/>
    <property type="match status" value="1"/>
</dbReference>
<dbReference type="NCBIfam" id="TIGR00254">
    <property type="entry name" value="GGDEF"/>
    <property type="match status" value="1"/>
</dbReference>
<gene>
    <name evidence="2" type="ORF">SLUN_38805</name>
</gene>
<keyword evidence="3" id="KW-1185">Reference proteome</keyword>
<keyword evidence="2" id="KW-0614">Plasmid</keyword>
<dbReference type="Gene3D" id="3.30.70.270">
    <property type="match status" value="1"/>
</dbReference>
<dbReference type="EMBL" id="CP026306">
    <property type="protein sequence ID" value="AVZ77981.1"/>
    <property type="molecule type" value="Genomic_DNA"/>
</dbReference>
<dbReference type="SMART" id="SM00267">
    <property type="entry name" value="GGDEF"/>
    <property type="match status" value="1"/>
</dbReference>
<feature type="domain" description="GGDEF" evidence="1">
    <location>
        <begin position="60"/>
        <end position="193"/>
    </location>
</feature>
<dbReference type="PROSITE" id="PS50887">
    <property type="entry name" value="GGDEF"/>
    <property type="match status" value="1"/>
</dbReference>
<sequence>MMAQSELALQLLIPLLAGGWALHARRLYQRLHRVRRDPLTGLLTRDGWSRAANRIIRRHRGATVLLADLNGFKAVNDRHGHDAGDAVLVAAGERLAAWCGKNDVAGRLGGDEFVAVLADDARLPGRLADLAELLRQPVHHNGHELRVGASIGAARLAELDTPTLAAALKAADSAMYRIKGRTRGGRRLLVPALAAVRRLPVSLAHRFRLAA</sequence>
<dbReference type="KEGG" id="slk:SLUN_38805"/>
<dbReference type="OrthoDB" id="23692at2"/>
<dbReference type="InterPro" id="IPR052155">
    <property type="entry name" value="Biofilm_reg_signaling"/>
</dbReference>
<dbReference type="SUPFAM" id="SSF55073">
    <property type="entry name" value="Nucleotide cyclase"/>
    <property type="match status" value="1"/>
</dbReference>
<organism evidence="2 3">
    <name type="scientific">Streptomyces lunaelactis</name>
    <dbReference type="NCBI Taxonomy" id="1535768"/>
    <lineage>
        <taxon>Bacteria</taxon>
        <taxon>Bacillati</taxon>
        <taxon>Actinomycetota</taxon>
        <taxon>Actinomycetes</taxon>
        <taxon>Kitasatosporales</taxon>
        <taxon>Streptomycetaceae</taxon>
        <taxon>Streptomyces</taxon>
    </lineage>
</organism>
<dbReference type="AlphaFoldDB" id="A0A2R4TFS9"/>
<reference evidence="2 3" key="1">
    <citation type="submission" date="2018-01" db="EMBL/GenBank/DDBJ databases">
        <title>Complete genome sequence of Streptomyces lunaelactis MM109T, a Ferroverdin A producer isolated from cave moonmilk deposits.</title>
        <authorList>
            <person name="Naome A."/>
            <person name="Martinet L."/>
            <person name="Maciejewska M."/>
            <person name="Anderssen S."/>
            <person name="Adam D."/>
            <person name="Tenconi E."/>
            <person name="Deflandre B."/>
            <person name="Arguelles-Arias A."/>
            <person name="Calusinska M."/>
            <person name="Copieters W."/>
            <person name="Karim L."/>
            <person name="Hanikenne M."/>
            <person name="Baurain D."/>
            <person name="van Wezel G."/>
            <person name="Smargiasso N."/>
            <person name="de Pauw E."/>
            <person name="Delfosse P."/>
            <person name="Rigali S."/>
        </authorList>
    </citation>
    <scope>NUCLEOTIDE SEQUENCE [LARGE SCALE GENOMIC DNA]</scope>
    <source>
        <strain evidence="2 3">MM109</strain>
        <plasmid evidence="3">Plasmid pslun2</plasmid>
    </source>
</reference>
<proteinExistence type="predicted"/>
<evidence type="ECO:0000259" key="1">
    <source>
        <dbReference type="PROSITE" id="PS50887"/>
    </source>
</evidence>
<dbReference type="InterPro" id="IPR043128">
    <property type="entry name" value="Rev_trsase/Diguanyl_cyclase"/>
</dbReference>
<geneLocation type="plasmid" evidence="3">
    <name>pslun2</name>
</geneLocation>
<protein>
    <recommendedName>
        <fullName evidence="1">GGDEF domain-containing protein</fullName>
    </recommendedName>
</protein>
<dbReference type="GeneID" id="55661185"/>
<evidence type="ECO:0000313" key="3">
    <source>
        <dbReference type="Proteomes" id="UP000244201"/>
    </source>
</evidence>
<dbReference type="Proteomes" id="UP000244201">
    <property type="component" value="Plasmid pSLUN2"/>
</dbReference>
<accession>A0A2R4TFS9</accession>
<dbReference type="RefSeq" id="WP_108155270.1">
    <property type="nucleotide sequence ID" value="NZ_CP026306.1"/>
</dbReference>